<organism evidence="8">
    <name type="scientific">Picea sitchensis</name>
    <name type="common">Sitka spruce</name>
    <name type="synonym">Pinus sitchensis</name>
    <dbReference type="NCBI Taxonomy" id="3332"/>
    <lineage>
        <taxon>Eukaryota</taxon>
        <taxon>Viridiplantae</taxon>
        <taxon>Streptophyta</taxon>
        <taxon>Embryophyta</taxon>
        <taxon>Tracheophyta</taxon>
        <taxon>Spermatophyta</taxon>
        <taxon>Pinopsida</taxon>
        <taxon>Pinidae</taxon>
        <taxon>Conifers I</taxon>
        <taxon>Pinales</taxon>
        <taxon>Pinaceae</taxon>
        <taxon>Picea</taxon>
    </lineage>
</organism>
<evidence type="ECO:0000313" key="8">
    <source>
        <dbReference type="EMBL" id="ABK24540.1"/>
    </source>
</evidence>
<evidence type="ECO:0000256" key="6">
    <source>
        <dbReference type="RuleBase" id="RU363077"/>
    </source>
</evidence>
<evidence type="ECO:0000256" key="1">
    <source>
        <dbReference type="ARBA" id="ARBA00004141"/>
    </source>
</evidence>
<feature type="transmembrane region" description="Helical" evidence="6">
    <location>
        <begin position="245"/>
        <end position="266"/>
    </location>
</feature>
<keyword evidence="4 6" id="KW-1133">Transmembrane helix</keyword>
<dbReference type="InterPro" id="IPR030184">
    <property type="entry name" value="WAT1-related"/>
</dbReference>
<keyword evidence="5 6" id="KW-0472">Membrane</keyword>
<accession>A9NV79</accession>
<feature type="transmembrane region" description="Helical" evidence="6">
    <location>
        <begin position="39"/>
        <end position="60"/>
    </location>
</feature>
<evidence type="ECO:0000256" key="5">
    <source>
        <dbReference type="ARBA" id="ARBA00023136"/>
    </source>
</evidence>
<evidence type="ECO:0000256" key="4">
    <source>
        <dbReference type="ARBA" id="ARBA00022989"/>
    </source>
</evidence>
<name>A9NV79_PICSI</name>
<dbReference type="Pfam" id="PF00892">
    <property type="entry name" value="EamA"/>
    <property type="match status" value="1"/>
</dbReference>
<feature type="transmembrane region" description="Helical" evidence="6">
    <location>
        <begin position="214"/>
        <end position="233"/>
    </location>
</feature>
<feature type="transmembrane region" description="Helical" evidence="6">
    <location>
        <begin position="12"/>
        <end position="32"/>
    </location>
</feature>
<keyword evidence="3 6" id="KW-0812">Transmembrane</keyword>
<evidence type="ECO:0000259" key="7">
    <source>
        <dbReference type="Pfam" id="PF00892"/>
    </source>
</evidence>
<dbReference type="InterPro" id="IPR037185">
    <property type="entry name" value="EmrE-like"/>
</dbReference>
<proteinExistence type="evidence at transcript level"/>
<feature type="domain" description="EamA" evidence="7">
    <location>
        <begin position="151"/>
        <end position="289"/>
    </location>
</feature>
<feature type="transmembrane region" description="Helical" evidence="6">
    <location>
        <begin position="272"/>
        <end position="291"/>
    </location>
</feature>
<evidence type="ECO:0000256" key="3">
    <source>
        <dbReference type="ARBA" id="ARBA00022692"/>
    </source>
</evidence>
<dbReference type="EMBL" id="EF085233">
    <property type="protein sequence ID" value="ABK24540.1"/>
    <property type="molecule type" value="mRNA"/>
</dbReference>
<reference evidence="8" key="1">
    <citation type="journal article" date="2008" name="BMC Genomics">
        <title>A conifer genomics resource of 200,000 spruce (Picea spp.) ESTs and 6,464 high-quality, sequence-finished full-length cDNAs for Sitka spruce (Picea sitchensis).</title>
        <authorList>
            <person name="Ralph S.G."/>
            <person name="Chun H.J."/>
            <person name="Kolosova N."/>
            <person name="Cooper D."/>
            <person name="Oddy C."/>
            <person name="Ritland C.E."/>
            <person name="Kirkpatrick R."/>
            <person name="Moore R."/>
            <person name="Barber S."/>
            <person name="Holt R.A."/>
            <person name="Jones S.J."/>
            <person name="Marra M.A."/>
            <person name="Douglas C.J."/>
            <person name="Ritland K."/>
            <person name="Bohlmann J."/>
        </authorList>
    </citation>
    <scope>NUCLEOTIDE SEQUENCE</scope>
    <source>
        <tissue evidence="8">Green portion of the leader tissue</tissue>
    </source>
</reference>
<sequence>MASGLASFKPHIAQLTVQVCYAVMNIITRVALDDGMNHFTFVAYRQAVASLVISPFAFFLERITINQNCYFAGLQYTSSTFASATTNLIPVVTFVMATTFRLENVNIRSIYGQAKVVGTVVCVGGAMVMTLYKGPVLLKAVIGLGLDTWELGAILLFASCFVWSGWITFQAPVVKKYPAQQSLTALMLIQGTVQSFLVALIFERKASDWKLKWDIQLLSIVYSGIFCSAFAFFVQTYCIRVKGPVFAAVFNPTSTILVAILELLILHVKLHLGSLLGAIMIIVGLYVVLWGKAKDQSNLDTSTEKNGLENGSSNNIREDSNIDINQPLLQNEGSAEHLNLSHTQTSHESLC</sequence>
<dbReference type="GO" id="GO:0022857">
    <property type="term" value="F:transmembrane transporter activity"/>
    <property type="evidence" value="ECO:0007669"/>
    <property type="project" value="InterPro"/>
</dbReference>
<comment type="similarity">
    <text evidence="2 6">Belongs to the drug/metabolite transporter (DMT) superfamily. Plant drug/metabolite exporter (P-DME) (TC 2.A.7.4) family.</text>
</comment>
<dbReference type="AlphaFoldDB" id="A9NV79"/>
<protein>
    <recommendedName>
        <fullName evidence="6">WAT1-related protein</fullName>
    </recommendedName>
</protein>
<comment type="subcellular location">
    <subcellularLocation>
        <location evidence="1 6">Membrane</location>
        <topology evidence="1 6">Multi-pass membrane protein</topology>
    </subcellularLocation>
</comment>
<dbReference type="GO" id="GO:0016020">
    <property type="term" value="C:membrane"/>
    <property type="evidence" value="ECO:0007669"/>
    <property type="project" value="UniProtKB-SubCell"/>
</dbReference>
<dbReference type="PANTHER" id="PTHR31218">
    <property type="entry name" value="WAT1-RELATED PROTEIN"/>
    <property type="match status" value="1"/>
</dbReference>
<feature type="transmembrane region" description="Helical" evidence="6">
    <location>
        <begin position="152"/>
        <end position="171"/>
    </location>
</feature>
<feature type="transmembrane region" description="Helical" evidence="6">
    <location>
        <begin position="80"/>
        <end position="102"/>
    </location>
</feature>
<dbReference type="SUPFAM" id="SSF103481">
    <property type="entry name" value="Multidrug resistance efflux transporter EmrE"/>
    <property type="match status" value="2"/>
</dbReference>
<evidence type="ECO:0000256" key="2">
    <source>
        <dbReference type="ARBA" id="ARBA00007635"/>
    </source>
</evidence>
<dbReference type="OMA" id="HDQLMIP"/>
<feature type="transmembrane region" description="Helical" evidence="6">
    <location>
        <begin position="114"/>
        <end position="132"/>
    </location>
</feature>
<feature type="transmembrane region" description="Helical" evidence="6">
    <location>
        <begin position="183"/>
        <end position="202"/>
    </location>
</feature>
<dbReference type="InterPro" id="IPR000620">
    <property type="entry name" value="EamA_dom"/>
</dbReference>